<reference evidence="2" key="2">
    <citation type="submission" date="2021-11" db="EMBL/GenBank/DDBJ databases">
        <title>Genome sequence of Xylella taiwanensis PLS432.</title>
        <authorList>
            <person name="Weng L.-W."/>
            <person name="Su C.-C."/>
            <person name="Tsai C.-W."/>
            <person name="Kuo C.-H."/>
        </authorList>
    </citation>
    <scope>NUCLEOTIDE SEQUENCE</scope>
    <source>
        <strain evidence="2">PLS432</strain>
    </source>
</reference>
<dbReference type="EMBL" id="JDSQ01000059">
    <property type="protein sequence ID" value="EWS76928.1"/>
    <property type="molecule type" value="Genomic_DNA"/>
</dbReference>
<proteinExistence type="predicted"/>
<evidence type="ECO:0000313" key="1">
    <source>
        <dbReference type="EMBL" id="EWS76928.1"/>
    </source>
</evidence>
<dbReference type="Proteomes" id="UP001430701">
    <property type="component" value="Unassembled WGS sequence"/>
</dbReference>
<keyword evidence="4" id="KW-1185">Reference proteome</keyword>
<dbReference type="RefSeq" id="WP_038273245.1">
    <property type="nucleotide sequence ID" value="NZ_CP053627.1"/>
</dbReference>
<reference evidence="1 3" key="1">
    <citation type="journal article" date="2014" name="Genome Announc.">
        <title>Draft Genome Sequence of Xylella fastidiosa Pear Leaf Scorch Strain in Taiwan.</title>
        <authorList>
            <person name="Su C.C."/>
            <person name="Deng W.L."/>
            <person name="Jan F.J."/>
            <person name="Chang C.J."/>
            <person name="Huang H."/>
            <person name="Chen J."/>
        </authorList>
    </citation>
    <scope>NUCLEOTIDE SEQUENCE [LARGE SCALE GENOMIC DNA]</scope>
    <source>
        <strain evidence="1 3">PLS229</strain>
    </source>
</reference>
<dbReference type="PATRIC" id="fig|1444770.3.peg.3190"/>
<gene>
    <name evidence="1" type="ORF">AF72_13575</name>
    <name evidence="2" type="ORF">LPH55_03825</name>
</gene>
<dbReference type="AlphaFoldDB" id="Z9JFX3"/>
<dbReference type="GeneID" id="68901811"/>
<sequence length="59" mass="6059">MADTQAVLTAPMPRFSPCGTSATAPVVPVCGYGEWVNVVSGTALAAMVLAYPHLRTAPI</sequence>
<dbReference type="KEGG" id="xtw:AB672_10945"/>
<comment type="caution">
    <text evidence="1">The sequence shown here is derived from an EMBL/GenBank/DDBJ whole genome shotgun (WGS) entry which is preliminary data.</text>
</comment>
<dbReference type="Proteomes" id="UP000020406">
    <property type="component" value="Unassembled WGS sequence"/>
</dbReference>
<organism evidence="1 3">
    <name type="scientific">Xylella taiwanensis</name>
    <dbReference type="NCBI Taxonomy" id="1444770"/>
    <lineage>
        <taxon>Bacteria</taxon>
        <taxon>Pseudomonadati</taxon>
        <taxon>Pseudomonadota</taxon>
        <taxon>Gammaproteobacteria</taxon>
        <taxon>Lysobacterales</taxon>
        <taxon>Lysobacteraceae</taxon>
        <taxon>Xylella</taxon>
    </lineage>
</organism>
<evidence type="ECO:0000313" key="4">
    <source>
        <dbReference type="Proteomes" id="UP001430701"/>
    </source>
</evidence>
<accession>Z9JFX3</accession>
<dbReference type="EMBL" id="JAJPPU010000002">
    <property type="protein sequence ID" value="MCD8472622.1"/>
    <property type="molecule type" value="Genomic_DNA"/>
</dbReference>
<protein>
    <submittedName>
        <fullName evidence="1">Uncharacterized protein</fullName>
    </submittedName>
</protein>
<name>Z9JFX3_9GAMM</name>
<evidence type="ECO:0000313" key="2">
    <source>
        <dbReference type="EMBL" id="MCD8472622.1"/>
    </source>
</evidence>
<evidence type="ECO:0000313" key="3">
    <source>
        <dbReference type="Proteomes" id="UP000020406"/>
    </source>
</evidence>